<sequence>MNSEISQKRRAYRRIAAFALAGATAGIMLLPAGQGVAGATAVPTGVSHVAGEKPVLGCGDRWCGNGWGRRWCGGWRCHGHHHRHHRHHDHYYEHDFHSGDRHHRDHVEPAPERAEQPVEPVEPPVKDGHKPIKDDHHKEDPFKWDFHKWSPFGDENYG</sequence>
<evidence type="ECO:0000256" key="1">
    <source>
        <dbReference type="SAM" id="MobiDB-lite"/>
    </source>
</evidence>
<feature type="compositionally biased region" description="Basic and acidic residues" evidence="1">
    <location>
        <begin position="105"/>
        <end position="116"/>
    </location>
</feature>
<proteinExistence type="predicted"/>
<dbReference type="AlphaFoldDB" id="A0A1M4EJQ6"/>
<accession>A0A1M4EJQ6</accession>
<dbReference type="EMBL" id="LT559118">
    <property type="protein sequence ID" value="SBO99082.1"/>
    <property type="molecule type" value="Genomic_DNA"/>
</dbReference>
<feature type="compositionally biased region" description="Basic and acidic residues" evidence="1">
    <location>
        <begin position="124"/>
        <end position="141"/>
    </location>
</feature>
<name>A0A1M4EJQ6_9ACTN</name>
<organism evidence="2">
    <name type="scientific">Nonomuraea gerenzanensis</name>
    <dbReference type="NCBI Taxonomy" id="93944"/>
    <lineage>
        <taxon>Bacteria</taxon>
        <taxon>Bacillati</taxon>
        <taxon>Actinomycetota</taxon>
        <taxon>Actinomycetes</taxon>
        <taxon>Streptosporangiales</taxon>
        <taxon>Streptosporangiaceae</taxon>
        <taxon>Nonomuraea</taxon>
    </lineage>
</organism>
<protein>
    <submittedName>
        <fullName evidence="2">Uncharacterized protein</fullName>
    </submittedName>
</protein>
<evidence type="ECO:0000313" key="2">
    <source>
        <dbReference type="EMBL" id="SBO99082.1"/>
    </source>
</evidence>
<reference evidence="2" key="1">
    <citation type="submission" date="2016-04" db="EMBL/GenBank/DDBJ databases">
        <authorList>
            <person name="Evans L.H."/>
            <person name="Alamgir A."/>
            <person name="Owens N."/>
            <person name="Weber N.D."/>
            <person name="Virtaneva K."/>
            <person name="Barbian K."/>
            <person name="Babar A."/>
            <person name="Rosenke K."/>
        </authorList>
    </citation>
    <scope>NUCLEOTIDE SEQUENCE</scope>
    <source>
        <strain evidence="2">Nono1</strain>
    </source>
</reference>
<gene>
    <name evidence="2" type="ORF">BN4615_P8598</name>
</gene>
<feature type="region of interest" description="Disordered" evidence="1">
    <location>
        <begin position="96"/>
        <end position="141"/>
    </location>
</feature>